<dbReference type="EMBL" id="UYRU01050869">
    <property type="protein sequence ID" value="VDN11165.1"/>
    <property type="molecule type" value="Genomic_DNA"/>
</dbReference>
<sequence>MEEAKAILEEAEAASNKLANQLEKLRLEFEHCKHIGLSDDEAAVWAVLKIYGRVASISVLPAILKKACVKEITSLLLRLTESLGSKIIIKDGTTAASKLIAKSTTAVVGGVAKAAFIGLNVALQVKDIYDLFKEIDADHPAATAIGEIISQLEGKIREAKKLRDNVNAIQRACQEAAEVRSFETRNRAKSRPAENTEDGAEDEDPKRWPNRRTCEDQIYEAEAERLIRLLHELVGKIRRLGGAVKISRKRLQSLLKRFIKILQKMYNAGFKCKINRRTRGLRLYITVSGWKIGYEISREAFHLCELDVSNMQNVFKPVPIGESSGHIVCNETDTVYYIRAVDKKYANIRYVGKTYRHTHTRVCEEHLKAIARVSRIYANEEEISRSDLNFLMNISYFYREAGMAANTLGLYEVNQLDDLLEVFCMRLWTEDDAELRFWETIWQWFFSTRTKEGGCNQR</sequence>
<dbReference type="AlphaFoldDB" id="A0A3P7L113"/>
<evidence type="ECO:0000256" key="2">
    <source>
        <dbReference type="SAM" id="MobiDB-lite"/>
    </source>
</evidence>
<evidence type="ECO:0000313" key="3">
    <source>
        <dbReference type="EMBL" id="VDN11165.1"/>
    </source>
</evidence>
<organism evidence="3 4">
    <name type="scientific">Dibothriocephalus latus</name>
    <name type="common">Fish tapeworm</name>
    <name type="synonym">Diphyllobothrium latum</name>
    <dbReference type="NCBI Taxonomy" id="60516"/>
    <lineage>
        <taxon>Eukaryota</taxon>
        <taxon>Metazoa</taxon>
        <taxon>Spiralia</taxon>
        <taxon>Lophotrochozoa</taxon>
        <taxon>Platyhelminthes</taxon>
        <taxon>Cestoda</taxon>
        <taxon>Eucestoda</taxon>
        <taxon>Diphyllobothriidea</taxon>
        <taxon>Diphyllobothriidae</taxon>
        <taxon>Dibothriocephalus</taxon>
    </lineage>
</organism>
<gene>
    <name evidence="3" type="ORF">DILT_LOCUS6996</name>
</gene>
<evidence type="ECO:0000313" key="4">
    <source>
        <dbReference type="Proteomes" id="UP000281553"/>
    </source>
</evidence>
<keyword evidence="1" id="KW-0175">Coiled coil</keyword>
<feature type="coiled-coil region" evidence="1">
    <location>
        <begin position="1"/>
        <end position="28"/>
    </location>
</feature>
<keyword evidence="4" id="KW-1185">Reference proteome</keyword>
<evidence type="ECO:0000256" key="1">
    <source>
        <dbReference type="SAM" id="Coils"/>
    </source>
</evidence>
<protein>
    <submittedName>
        <fullName evidence="3">Uncharacterized protein</fullName>
    </submittedName>
</protein>
<reference evidence="3 4" key="1">
    <citation type="submission" date="2018-11" db="EMBL/GenBank/DDBJ databases">
        <authorList>
            <consortium name="Pathogen Informatics"/>
        </authorList>
    </citation>
    <scope>NUCLEOTIDE SEQUENCE [LARGE SCALE GENOMIC DNA]</scope>
</reference>
<dbReference type="Proteomes" id="UP000281553">
    <property type="component" value="Unassembled WGS sequence"/>
</dbReference>
<feature type="compositionally biased region" description="Basic and acidic residues" evidence="2">
    <location>
        <begin position="181"/>
        <end position="194"/>
    </location>
</feature>
<feature type="region of interest" description="Disordered" evidence="2">
    <location>
        <begin position="181"/>
        <end position="209"/>
    </location>
</feature>
<name>A0A3P7L113_DIBLA</name>
<dbReference type="OrthoDB" id="6301002at2759"/>
<proteinExistence type="predicted"/>
<accession>A0A3P7L113</accession>
<feature type="coiled-coil region" evidence="1">
    <location>
        <begin position="149"/>
        <end position="179"/>
    </location>
</feature>